<organism evidence="1 2">
    <name type="scientific">Leptospira yasudae</name>
    <dbReference type="NCBI Taxonomy" id="2202201"/>
    <lineage>
        <taxon>Bacteria</taxon>
        <taxon>Pseudomonadati</taxon>
        <taxon>Spirochaetota</taxon>
        <taxon>Spirochaetia</taxon>
        <taxon>Leptospirales</taxon>
        <taxon>Leptospiraceae</taxon>
        <taxon>Leptospira</taxon>
    </lineage>
</organism>
<name>A0A6N4QFG0_9LEPT</name>
<evidence type="ECO:0000313" key="2">
    <source>
        <dbReference type="Proteomes" id="UP000297613"/>
    </source>
</evidence>
<accession>A0A6N4QFG0</accession>
<dbReference type="SUPFAM" id="SSF50494">
    <property type="entry name" value="Trypsin-like serine proteases"/>
    <property type="match status" value="1"/>
</dbReference>
<dbReference type="RefSeq" id="WP_135571496.1">
    <property type="nucleotide sequence ID" value="NZ_RQGK01000057.1"/>
</dbReference>
<dbReference type="InterPro" id="IPR009003">
    <property type="entry name" value="Peptidase_S1_PA"/>
</dbReference>
<evidence type="ECO:0008006" key="3">
    <source>
        <dbReference type="Google" id="ProtNLM"/>
    </source>
</evidence>
<reference evidence="1 2" key="1">
    <citation type="journal article" date="2019" name="PLoS Negl. Trop. Dis.">
        <title>Revisiting the worldwide diversity of Leptospira species in the environment.</title>
        <authorList>
            <person name="Vincent A.T."/>
            <person name="Schiettekatte O."/>
            <person name="Bourhy P."/>
            <person name="Veyrier F.J."/>
            <person name="Picardeau M."/>
        </authorList>
    </citation>
    <scope>NUCLEOTIDE SEQUENCE [LARGE SCALE GENOMIC DNA]</scope>
    <source>
        <strain evidence="1 2">201702445</strain>
    </source>
</reference>
<sequence>MLINLKEHIRDTIHLAGRSVDKSIIPIFDIQNEKAVHFGSGILLELSNRKFIISASHVLIDDNPKICIPIKRKIVNINGEIRGTRLPKSNDRTDDRIDIAFMELDKESAAEIENEYIFLRSSDLGLSLDINTPNVFFIYGYPCTKVKKREDIKEIKAQPFLYFDTNKNITALEFQKTGTNPDFHVLIRYEKKTLQTLDGIRQVGPKLNGMSGCGLWCVPSFLTDPNNYVNRVLAGILIEYFAKDMKILVSTRIDLVIEAMRQTLALDVSLTKFVNLKFDSD</sequence>
<dbReference type="Proteomes" id="UP000297613">
    <property type="component" value="Unassembled WGS sequence"/>
</dbReference>
<proteinExistence type="predicted"/>
<comment type="caution">
    <text evidence="1">The sequence shown here is derived from an EMBL/GenBank/DDBJ whole genome shotgun (WGS) entry which is preliminary data.</text>
</comment>
<protein>
    <recommendedName>
        <fullName evidence="3">Serine protease</fullName>
    </recommendedName>
</protein>
<dbReference type="EMBL" id="RQGM01000074">
    <property type="protein sequence ID" value="TGL79745.1"/>
    <property type="molecule type" value="Genomic_DNA"/>
</dbReference>
<evidence type="ECO:0000313" key="1">
    <source>
        <dbReference type="EMBL" id="TGL79745.1"/>
    </source>
</evidence>
<gene>
    <name evidence="1" type="ORF">EHQ83_17915</name>
</gene>
<dbReference type="AlphaFoldDB" id="A0A6N4QFG0"/>